<dbReference type="PANTHER" id="PTHR22741">
    <property type="entry name" value="P140CAP/SNIP-RELATED"/>
    <property type="match status" value="1"/>
</dbReference>
<sequence length="1176" mass="126736">MSTLQAQPRAGDSAGQAGRYSTSHMESSVTRLLVATKMLLEALTKWSMGQRTEEQVSDVYVRLGNDFNTAKLAFGSYGIDMRDLESVPDDLRACLEACLSEEASQSVLEKHLPRVREIIIALLQGLKLKQAQYKQYLMRNRTSFQETPAAPVTFTPVPGPPPMAAAQRIPDSSRDSNTPKDSVLMRGGSTSQISQKRGDSLRIQRQGGSEGSPTVPQYPLMEDRPPLPSARDSLHRGSPSALSPSSSASRRPMHAPPIDTGARASQLIRGHLRRPSIDSLRGTALEAQPDEKRFSPTVPISELEETVTSPPPHKGTPHLGYRLTDTPLSTSSGGVSDTDVSPSVAARSRHAPSSSVPVVPQPPVASGHARAGSSASTLQTPTSDGFASRSPLPTIEATSPLSMDSIDSAADPSLRALKSRDVLERRASKRFSAYTFNKMGLGQGFGSSFGSGNLGMSMLNLGATPSGASGSAAPADRRVVQSERKTNTSKRPSRLNVVNNNADIPTGPQSGDTITSGPPSASGLPSRGIKSAKRVSSTSSTASSANRSPMLPSLSLPQSTERTSPSGSSRGRLSPAAESSTESLPFVDAAHVLSPTEDEVKFDIPPVPPLPTPAERARLDAIQNRASQSPSHVSQSANTSITVTSPQPVSAETPTQANYHASALLPQGQLNLFLQLGRHTRKAVIDYDPDLPAGGITIATLRMLFVNRFAYSPGQDDFPAIYIKDPRSGLSFELEDLEDIQSDTLLTLNIEPLDQVKQHLDLSISGLTRELRELKAAVMERDVRRMSIQQDSYAHVAESVQRSASQNVGKISDSEFAAAGQRVAQMARAASGKSPVGGGSPNSTGARAADELRVQYDELQKLRRELAIMRQVQGEFSTDVTSLFKELRERNKRVRKIATADAPVERNFIIAGKAQLDSSSQEVLTLVEDLQDTVDDLKHDVIQRGVKPKPAMLKKIVGDIEKATKGLEEVEKYVQNVKPSWKKTWESELQSIVEEQEFLNHQESLIADLRDDHAALQDVFNDIQQVVKLRGTSSRGYIPPAPEEGHQGLNTVMLEVRGQSVDHEKRLRALQAAEKQRQRELAGRTDEFADELAGFVDGKALRKTGGHLEAERIRQRRDKATLNAMFGNGDDMGGAPTAPAGPGLKPAKFILGQGQKEEVRDGGKSASPTLPLPLAD</sequence>
<dbReference type="InterPro" id="IPR022782">
    <property type="entry name" value="AIP3-like_C"/>
</dbReference>
<dbReference type="GO" id="GO:0005519">
    <property type="term" value="F:cytoskeletal regulatory protein binding"/>
    <property type="evidence" value="ECO:0007669"/>
    <property type="project" value="InterPro"/>
</dbReference>
<accession>A0A066VXC3</accession>
<organism evidence="4 5">
    <name type="scientific">Tilletiaria anomala (strain ATCC 24038 / CBS 436.72 / UBC 951)</name>
    <dbReference type="NCBI Taxonomy" id="1037660"/>
    <lineage>
        <taxon>Eukaryota</taxon>
        <taxon>Fungi</taxon>
        <taxon>Dikarya</taxon>
        <taxon>Basidiomycota</taxon>
        <taxon>Ustilaginomycotina</taxon>
        <taxon>Exobasidiomycetes</taxon>
        <taxon>Georgefischeriales</taxon>
        <taxon>Tilletiariaceae</taxon>
        <taxon>Tilletiaria</taxon>
    </lineage>
</organism>
<feature type="region of interest" description="Disordered" evidence="2">
    <location>
        <begin position="271"/>
        <end position="406"/>
    </location>
</feature>
<evidence type="ECO:0000256" key="1">
    <source>
        <dbReference type="ARBA" id="ARBA00023054"/>
    </source>
</evidence>
<dbReference type="FunCoup" id="A0A066VXC3">
    <property type="interactions" value="39"/>
</dbReference>
<dbReference type="Proteomes" id="UP000027361">
    <property type="component" value="Unassembled WGS sequence"/>
</dbReference>
<gene>
    <name evidence="4" type="ORF">K437DRAFT_235455</name>
</gene>
<feature type="region of interest" description="Disordered" evidence="2">
    <location>
        <begin position="1129"/>
        <end position="1176"/>
    </location>
</feature>
<dbReference type="Gene3D" id="1.20.58.1540">
    <property type="entry name" value="Actin interacting protein 3, C-terminal domain"/>
    <property type="match status" value="1"/>
</dbReference>
<dbReference type="GO" id="GO:0051286">
    <property type="term" value="C:cell tip"/>
    <property type="evidence" value="ECO:0007669"/>
    <property type="project" value="TreeGrafter"/>
</dbReference>
<feature type="region of interest" description="Disordered" evidence="2">
    <location>
        <begin position="625"/>
        <end position="653"/>
    </location>
</feature>
<evidence type="ECO:0000259" key="3">
    <source>
        <dbReference type="SMART" id="SM00806"/>
    </source>
</evidence>
<protein>
    <submittedName>
        <fullName evidence="4">AIP3-domain-containing protein</fullName>
    </submittedName>
</protein>
<dbReference type="GeneID" id="25262895"/>
<proteinExistence type="predicted"/>
<keyword evidence="1" id="KW-0175">Coiled coil</keyword>
<dbReference type="InterPro" id="IPR005613">
    <property type="entry name" value="AIP3_C"/>
</dbReference>
<feature type="compositionally biased region" description="Polar residues" evidence="2">
    <location>
        <begin position="496"/>
        <end position="519"/>
    </location>
</feature>
<dbReference type="GO" id="GO:0005737">
    <property type="term" value="C:cytoplasm"/>
    <property type="evidence" value="ECO:0007669"/>
    <property type="project" value="TreeGrafter"/>
</dbReference>
<feature type="compositionally biased region" description="Low complexity" evidence="2">
    <location>
        <begin position="236"/>
        <end position="250"/>
    </location>
</feature>
<feature type="domain" description="Actin interacting protein 3 C-terminal" evidence="3">
    <location>
        <begin position="673"/>
        <end position="1119"/>
    </location>
</feature>
<feature type="compositionally biased region" description="Low complexity" evidence="2">
    <location>
        <begin position="1133"/>
        <end position="1147"/>
    </location>
</feature>
<keyword evidence="5" id="KW-1185">Reference proteome</keyword>
<dbReference type="SMART" id="SM00806">
    <property type="entry name" value="AIP3"/>
    <property type="match status" value="1"/>
</dbReference>
<feature type="region of interest" description="Disordered" evidence="2">
    <location>
        <begin position="148"/>
        <end position="259"/>
    </location>
</feature>
<comment type="caution">
    <text evidence="4">The sequence shown here is derived from an EMBL/GenBank/DDBJ whole genome shotgun (WGS) entry which is preliminary data.</text>
</comment>
<feature type="region of interest" description="Disordered" evidence="2">
    <location>
        <begin position="1"/>
        <end position="22"/>
    </location>
</feature>
<dbReference type="Pfam" id="PF03915">
    <property type="entry name" value="AIP3"/>
    <property type="match status" value="1"/>
</dbReference>
<evidence type="ECO:0000313" key="5">
    <source>
        <dbReference type="Proteomes" id="UP000027361"/>
    </source>
</evidence>
<feature type="compositionally biased region" description="Polar residues" evidence="2">
    <location>
        <begin position="326"/>
        <end position="339"/>
    </location>
</feature>
<dbReference type="EMBL" id="JMSN01000037">
    <property type="protein sequence ID" value="KDN46151.1"/>
    <property type="molecule type" value="Genomic_DNA"/>
</dbReference>
<dbReference type="InterPro" id="IPR056279">
    <property type="entry name" value="Aip3p_Bud6_N"/>
</dbReference>
<dbReference type="PANTHER" id="PTHR22741:SF10">
    <property type="entry name" value="COILED-COIL DOMAIN-CONTAINING PROTEIN CG32809"/>
    <property type="match status" value="1"/>
</dbReference>
<dbReference type="RefSeq" id="XP_013243466.1">
    <property type="nucleotide sequence ID" value="XM_013388012.1"/>
</dbReference>
<dbReference type="OMA" id="WSRKQAS"/>
<name>A0A066VXC3_TILAU</name>
<evidence type="ECO:0000256" key="2">
    <source>
        <dbReference type="SAM" id="MobiDB-lite"/>
    </source>
</evidence>
<dbReference type="AlphaFoldDB" id="A0A066VXC3"/>
<dbReference type="GO" id="GO:0030010">
    <property type="term" value="P:establishment of cell polarity"/>
    <property type="evidence" value="ECO:0007669"/>
    <property type="project" value="TreeGrafter"/>
</dbReference>
<dbReference type="OrthoDB" id="783096at2759"/>
<dbReference type="HOGENOM" id="CLU_005287_0_0_1"/>
<dbReference type="InterPro" id="IPR051825">
    <property type="entry name" value="SRCIN1"/>
</dbReference>
<feature type="compositionally biased region" description="Low complexity" evidence="2">
    <location>
        <begin position="534"/>
        <end position="575"/>
    </location>
</feature>
<reference evidence="4 5" key="1">
    <citation type="submission" date="2014-05" db="EMBL/GenBank/DDBJ databases">
        <title>Draft genome sequence of a rare smut relative, Tilletiaria anomala UBC 951.</title>
        <authorList>
            <consortium name="DOE Joint Genome Institute"/>
            <person name="Toome M."/>
            <person name="Kuo A."/>
            <person name="Henrissat B."/>
            <person name="Lipzen A."/>
            <person name="Tritt A."/>
            <person name="Yoshinaga Y."/>
            <person name="Zane M."/>
            <person name="Barry K."/>
            <person name="Grigoriev I.V."/>
            <person name="Spatafora J.W."/>
            <person name="Aimea M.C."/>
        </authorList>
    </citation>
    <scope>NUCLEOTIDE SEQUENCE [LARGE SCALE GENOMIC DNA]</scope>
    <source>
        <strain evidence="4 5">UBC 951</strain>
    </source>
</reference>
<dbReference type="InParanoid" id="A0A066VXC3"/>
<feature type="compositionally biased region" description="Low complexity" evidence="2">
    <location>
        <begin position="340"/>
        <end position="376"/>
    </location>
</feature>
<evidence type="ECO:0000313" key="4">
    <source>
        <dbReference type="EMBL" id="KDN46151.1"/>
    </source>
</evidence>
<dbReference type="STRING" id="1037660.A0A066VXC3"/>
<feature type="compositionally biased region" description="Basic and acidic residues" evidence="2">
    <location>
        <begin position="475"/>
        <end position="486"/>
    </location>
</feature>
<dbReference type="Pfam" id="PF23153">
    <property type="entry name" value="Aip3p_Bud6_N"/>
    <property type="match status" value="1"/>
</dbReference>
<feature type="region of interest" description="Disordered" evidence="2">
    <location>
        <begin position="466"/>
        <end position="583"/>
    </location>
</feature>